<evidence type="ECO:0000256" key="1">
    <source>
        <dbReference type="PROSITE-ProRule" id="PRU00042"/>
    </source>
</evidence>
<evidence type="ECO:0000313" key="4">
    <source>
        <dbReference type="EMBL" id="WFC97339.1"/>
    </source>
</evidence>
<dbReference type="PROSITE" id="PS50157">
    <property type="entry name" value="ZINC_FINGER_C2H2_2"/>
    <property type="match status" value="1"/>
</dbReference>
<feature type="compositionally biased region" description="Polar residues" evidence="2">
    <location>
        <begin position="11"/>
        <end position="24"/>
    </location>
</feature>
<name>A0AAJ5YN43_9BASI</name>
<keyword evidence="1" id="KW-0862">Zinc</keyword>
<evidence type="ECO:0000259" key="3">
    <source>
        <dbReference type="PROSITE" id="PS50157"/>
    </source>
</evidence>
<dbReference type="PROSITE" id="PS00028">
    <property type="entry name" value="ZINC_FINGER_C2H2_1"/>
    <property type="match status" value="1"/>
</dbReference>
<feature type="compositionally biased region" description="Polar residues" evidence="2">
    <location>
        <begin position="49"/>
        <end position="75"/>
    </location>
</feature>
<feature type="region of interest" description="Disordered" evidence="2">
    <location>
        <begin position="1"/>
        <end position="26"/>
    </location>
</feature>
<gene>
    <name evidence="4" type="ORF">MYAM1_000049</name>
</gene>
<evidence type="ECO:0000313" key="5">
    <source>
        <dbReference type="Proteomes" id="UP001219567"/>
    </source>
</evidence>
<dbReference type="GO" id="GO:0008270">
    <property type="term" value="F:zinc ion binding"/>
    <property type="evidence" value="ECO:0007669"/>
    <property type="project" value="UniProtKB-KW"/>
</dbReference>
<evidence type="ECO:0000256" key="2">
    <source>
        <dbReference type="SAM" id="MobiDB-lite"/>
    </source>
</evidence>
<dbReference type="AlphaFoldDB" id="A0AAJ5YN43"/>
<feature type="region of interest" description="Disordered" evidence="2">
    <location>
        <begin position="41"/>
        <end position="123"/>
    </location>
</feature>
<dbReference type="EMBL" id="CP119943">
    <property type="protein sequence ID" value="WFC97339.1"/>
    <property type="molecule type" value="Genomic_DNA"/>
</dbReference>
<keyword evidence="1" id="KW-0863">Zinc-finger</keyword>
<feature type="domain" description="C2H2-type" evidence="3">
    <location>
        <begin position="188"/>
        <end position="211"/>
    </location>
</feature>
<keyword evidence="5" id="KW-1185">Reference proteome</keyword>
<sequence>MVELQRGRTYGNASTMNFRSNQPVGNPAMTEAGRIVLNGHSPIPGMHGASTSLRVPPSSTRARSPSYSHDLSTSFGAAGEALSQSANEPDRWPALHSAAGNRSGSMDSSEIREQRGSSAQFSSTVPTHSFSLIDGVSHPYNLASGSNREESVARSTGDVAMDSSMHLHESEQDYKDANCVHASNQLLHKCESCSKVYRHPSCLVKHRWEHTMYWKEASKFLMSKHQQVQLLEAAAILVGMDSNARSLPEEKALWPAAVSPPSSGLLGCDQVNFDKLMASKTRSSPVPSVEPVSMPFGTSAPVPSHAPTMIAHRGMHMRKHSGTRLPRMDDDAEDDEMGAKDDSSELEIPSREDGYGLHSGGDVMADMDMDAED</sequence>
<feature type="compositionally biased region" description="Basic and acidic residues" evidence="2">
    <location>
        <begin position="337"/>
        <end position="355"/>
    </location>
</feature>
<dbReference type="InterPro" id="IPR013087">
    <property type="entry name" value="Znf_C2H2_type"/>
</dbReference>
<keyword evidence="1" id="KW-0479">Metal-binding</keyword>
<protein>
    <recommendedName>
        <fullName evidence="3">C2H2-type domain-containing protein</fullName>
    </recommendedName>
</protein>
<dbReference type="Proteomes" id="UP001219567">
    <property type="component" value="Chromosome 1"/>
</dbReference>
<feature type="region of interest" description="Disordered" evidence="2">
    <location>
        <begin position="316"/>
        <end position="373"/>
    </location>
</feature>
<organism evidence="4 5">
    <name type="scientific">Malassezia yamatoensis</name>
    <dbReference type="NCBI Taxonomy" id="253288"/>
    <lineage>
        <taxon>Eukaryota</taxon>
        <taxon>Fungi</taxon>
        <taxon>Dikarya</taxon>
        <taxon>Basidiomycota</taxon>
        <taxon>Ustilaginomycotina</taxon>
        <taxon>Malasseziomycetes</taxon>
        <taxon>Malasseziales</taxon>
        <taxon>Malasseziaceae</taxon>
        <taxon>Malassezia</taxon>
    </lineage>
</organism>
<proteinExistence type="predicted"/>
<accession>A0AAJ5YN43</accession>
<reference evidence="4 5" key="1">
    <citation type="submission" date="2023-03" db="EMBL/GenBank/DDBJ databases">
        <title>Mating type loci evolution in Malassezia.</title>
        <authorList>
            <person name="Coelho M.A."/>
        </authorList>
    </citation>
    <scope>NUCLEOTIDE SEQUENCE [LARGE SCALE GENOMIC DNA]</scope>
    <source>
        <strain evidence="4 5">CBS 9725</strain>
    </source>
</reference>